<evidence type="ECO:0000313" key="7">
    <source>
        <dbReference type="Proteomes" id="UP000050934"/>
    </source>
</evidence>
<dbReference type="STRING" id="396268.IV45_GL000526"/>
<dbReference type="InterPro" id="IPR016035">
    <property type="entry name" value="Acyl_Trfase/lysoPLipase"/>
</dbReference>
<keyword evidence="3 4" id="KW-0443">Lipid metabolism</keyword>
<evidence type="ECO:0000256" key="1">
    <source>
        <dbReference type="ARBA" id="ARBA00022801"/>
    </source>
</evidence>
<dbReference type="PATRIC" id="fig|396268.3.peg.533"/>
<dbReference type="EMBL" id="JQBW01000009">
    <property type="protein sequence ID" value="KRN58899.1"/>
    <property type="molecule type" value="Genomic_DNA"/>
</dbReference>
<evidence type="ECO:0000256" key="4">
    <source>
        <dbReference type="PROSITE-ProRule" id="PRU01161"/>
    </source>
</evidence>
<dbReference type="RefSeq" id="WP_057741171.1">
    <property type="nucleotide sequence ID" value="NZ_JQBW01000009.1"/>
</dbReference>
<dbReference type="PANTHER" id="PTHR14226:SF25">
    <property type="entry name" value="PHOSPHOESTERASE"/>
    <property type="match status" value="1"/>
</dbReference>
<feature type="active site" description="Proton acceptor" evidence="4">
    <location>
        <position position="161"/>
    </location>
</feature>
<dbReference type="InterPro" id="IPR037483">
    <property type="entry name" value="YjjU-like"/>
</dbReference>
<dbReference type="CDD" id="cd07208">
    <property type="entry name" value="Pat_hypo_Ecoli_yjju_like"/>
    <property type="match status" value="1"/>
</dbReference>
<dbReference type="InterPro" id="IPR050301">
    <property type="entry name" value="NTE"/>
</dbReference>
<sequence length="286" mass="32641">MLYDAALVLEGGAMRGNYSTGITDTFLAHHIEFKSVIGVSAGALCGAQFVAKQYGRMLHVNTHYRKDRDYISMWNLFMKNQDILNLDFLFQDHGWDWNNYDEAAYRRSRSNFSIVATRLNTGNAVIFTNPTGQDLVNDLKASCSMPFLMEPQETSAGPCMDGGVADSIPYNVAKAQGYQKLVVVRTRPHDYHKHLSGRLVKRMYHHSFKGYPSFAKTGINRPRTYNHQVNVVNRKTKNGEWFTFAPDNLVKVGRLESDTKKLEELYHQGQAQAEKMLPDMLQYLEK</sequence>
<comment type="caution">
    <text evidence="6">The sequence shown here is derived from an EMBL/GenBank/DDBJ whole genome shotgun (WGS) entry which is preliminary data.</text>
</comment>
<feature type="short sequence motif" description="DGA/G" evidence="4">
    <location>
        <begin position="161"/>
        <end position="163"/>
    </location>
</feature>
<dbReference type="Pfam" id="PF01734">
    <property type="entry name" value="Patatin"/>
    <property type="match status" value="1"/>
</dbReference>
<evidence type="ECO:0000313" key="6">
    <source>
        <dbReference type="EMBL" id="KRN58899.1"/>
    </source>
</evidence>
<dbReference type="InterPro" id="IPR045943">
    <property type="entry name" value="DUF6363"/>
</dbReference>
<feature type="domain" description="PNPLA" evidence="5">
    <location>
        <begin position="7"/>
        <end position="174"/>
    </location>
</feature>
<dbReference type="PANTHER" id="PTHR14226">
    <property type="entry name" value="NEUROPATHY TARGET ESTERASE/SWISS CHEESE D.MELANOGASTER"/>
    <property type="match status" value="1"/>
</dbReference>
<reference evidence="6 7" key="1">
    <citation type="journal article" date="2015" name="Genome Announc.">
        <title>Expanding the biotechnology potential of lactobacilli through comparative genomics of 213 strains and associated genera.</title>
        <authorList>
            <person name="Sun Z."/>
            <person name="Harris H.M."/>
            <person name="McCann A."/>
            <person name="Guo C."/>
            <person name="Argimon S."/>
            <person name="Zhang W."/>
            <person name="Yang X."/>
            <person name="Jeffery I.B."/>
            <person name="Cooney J.C."/>
            <person name="Kagawa T.F."/>
            <person name="Liu W."/>
            <person name="Song Y."/>
            <person name="Salvetti E."/>
            <person name="Wrobel A."/>
            <person name="Rasinkangas P."/>
            <person name="Parkhill J."/>
            <person name="Rea M.C."/>
            <person name="O'Sullivan O."/>
            <person name="Ritari J."/>
            <person name="Douillard F.P."/>
            <person name="Paul Ross R."/>
            <person name="Yang R."/>
            <person name="Briner A.E."/>
            <person name="Felis G.E."/>
            <person name="de Vos W.M."/>
            <person name="Barrangou R."/>
            <person name="Klaenhammer T.R."/>
            <person name="Caufield P.W."/>
            <person name="Cui Y."/>
            <person name="Zhang H."/>
            <person name="O'Toole P.W."/>
        </authorList>
    </citation>
    <scope>NUCLEOTIDE SEQUENCE [LARGE SCALE GENOMIC DNA]</scope>
    <source>
        <strain evidence="6 7">DSM 17896</strain>
    </source>
</reference>
<keyword evidence="1 4" id="KW-0378">Hydrolase</keyword>
<feature type="short sequence motif" description="GXSXG" evidence="4">
    <location>
        <begin position="38"/>
        <end position="42"/>
    </location>
</feature>
<dbReference type="Gene3D" id="3.40.1090.10">
    <property type="entry name" value="Cytosolic phospholipase A2 catalytic domain"/>
    <property type="match status" value="2"/>
</dbReference>
<keyword evidence="2 4" id="KW-0442">Lipid degradation</keyword>
<dbReference type="GO" id="GO:0016042">
    <property type="term" value="P:lipid catabolic process"/>
    <property type="evidence" value="ECO:0007669"/>
    <property type="project" value="UniProtKB-UniRule"/>
</dbReference>
<dbReference type="SUPFAM" id="SSF52151">
    <property type="entry name" value="FabD/lysophospholipase-like"/>
    <property type="match status" value="1"/>
</dbReference>
<dbReference type="Proteomes" id="UP000050934">
    <property type="component" value="Unassembled WGS sequence"/>
</dbReference>
<dbReference type="AlphaFoldDB" id="A0A0R2I165"/>
<comment type="caution">
    <text evidence="4">Lacks conserved residue(s) required for the propagation of feature annotation.</text>
</comment>
<proteinExistence type="predicted"/>
<accession>A0A0R2I165</accession>
<protein>
    <submittedName>
        <fullName evidence="6">Patatin</fullName>
    </submittedName>
</protein>
<organism evidence="6 7">
    <name type="scientific">Limosilactobacillus secaliphilus</name>
    <dbReference type="NCBI Taxonomy" id="396268"/>
    <lineage>
        <taxon>Bacteria</taxon>
        <taxon>Bacillati</taxon>
        <taxon>Bacillota</taxon>
        <taxon>Bacilli</taxon>
        <taxon>Lactobacillales</taxon>
        <taxon>Lactobacillaceae</taxon>
        <taxon>Limosilactobacillus</taxon>
    </lineage>
</organism>
<dbReference type="PROSITE" id="PS51635">
    <property type="entry name" value="PNPLA"/>
    <property type="match status" value="1"/>
</dbReference>
<evidence type="ECO:0000256" key="2">
    <source>
        <dbReference type="ARBA" id="ARBA00022963"/>
    </source>
</evidence>
<dbReference type="OrthoDB" id="9802424at2"/>
<dbReference type="InterPro" id="IPR002641">
    <property type="entry name" value="PNPLA_dom"/>
</dbReference>
<name>A0A0R2I165_9LACO</name>
<gene>
    <name evidence="6" type="ORF">IV45_GL000526</name>
</gene>
<dbReference type="GO" id="GO:0016787">
    <property type="term" value="F:hydrolase activity"/>
    <property type="evidence" value="ECO:0007669"/>
    <property type="project" value="UniProtKB-UniRule"/>
</dbReference>
<feature type="active site" description="Nucleophile" evidence="4">
    <location>
        <position position="40"/>
    </location>
</feature>
<evidence type="ECO:0000256" key="3">
    <source>
        <dbReference type="ARBA" id="ARBA00023098"/>
    </source>
</evidence>
<dbReference type="Pfam" id="PF19890">
    <property type="entry name" value="DUF6363"/>
    <property type="match status" value="1"/>
</dbReference>
<evidence type="ECO:0000259" key="5">
    <source>
        <dbReference type="PROSITE" id="PS51635"/>
    </source>
</evidence>
<keyword evidence="7" id="KW-1185">Reference proteome</keyword>